<evidence type="ECO:0000313" key="2">
    <source>
        <dbReference type="Proteomes" id="UP000767291"/>
    </source>
</evidence>
<gene>
    <name evidence="1" type="ORF">J2Z43_001346</name>
</gene>
<reference evidence="1 2" key="1">
    <citation type="submission" date="2021-03" db="EMBL/GenBank/DDBJ databases">
        <title>Genomic Encyclopedia of Type Strains, Phase IV (KMG-IV): sequencing the most valuable type-strain genomes for metagenomic binning, comparative biology and taxonomic classification.</title>
        <authorList>
            <person name="Goeker M."/>
        </authorList>
    </citation>
    <scope>NUCLEOTIDE SEQUENCE [LARGE SCALE GENOMIC DNA]</scope>
    <source>
        <strain evidence="1 2">DSM 1289</strain>
    </source>
</reference>
<dbReference type="Gene3D" id="1.10.472.10">
    <property type="entry name" value="Cyclin-like"/>
    <property type="match status" value="1"/>
</dbReference>
<dbReference type="EMBL" id="JAGGJX010000002">
    <property type="protein sequence ID" value="MBP1854953.1"/>
    <property type="molecule type" value="Genomic_DNA"/>
</dbReference>
<dbReference type="Proteomes" id="UP000767291">
    <property type="component" value="Unassembled WGS sequence"/>
</dbReference>
<dbReference type="Pfam" id="PF25948">
    <property type="entry name" value="DUF7986"/>
    <property type="match status" value="1"/>
</dbReference>
<comment type="caution">
    <text evidence="1">The sequence shown here is derived from an EMBL/GenBank/DDBJ whole genome shotgun (WGS) entry which is preliminary data.</text>
</comment>
<protein>
    <recommendedName>
        <fullName evidence="3">SEC-C motif-containing protein</fullName>
    </recommendedName>
</protein>
<name>A0ABS4EAM0_9FIRM</name>
<keyword evidence="2" id="KW-1185">Reference proteome</keyword>
<proteinExistence type="predicted"/>
<evidence type="ECO:0000313" key="1">
    <source>
        <dbReference type="EMBL" id="MBP1854953.1"/>
    </source>
</evidence>
<dbReference type="RefSeq" id="WP_327786933.1">
    <property type="nucleotide sequence ID" value="NZ_BAAACS010000002.1"/>
</dbReference>
<dbReference type="InterPro" id="IPR004027">
    <property type="entry name" value="SEC_C_motif"/>
</dbReference>
<dbReference type="Pfam" id="PF02810">
    <property type="entry name" value="SEC-C"/>
    <property type="match status" value="1"/>
</dbReference>
<sequence length="362" mass="41683">MKVTLLGRNELCPCGSGKKYKKCCMNKDLISERAARKVGLSQKEYTDLYTRLYNYSKQDKFKDELEKAKEAFFIMDDEEINSKFEVFFNTYFIQDHIMEMNNVNKVITVDFFEENKNTLTQVDIDILKSLFESYLSVYEIMDMSSGKVKLKDCLTGDEVTTADVNLLKEFKVGSAIIARPIHVGDTSLLIDITLSISDEVKDLIVNDINNLHNQYESVYKDKKTFLIYHTHILYKYIQQLLDKRVADYLKAEREKDLVDEVAVTKNEDASEIKEPSQADCKVTDLIKQNSDDEISAKCVDFWAEYKNNNMDKIKGSENSWAAAVEYHIKKENGETATQAEVAKKYDTSASTLGKRYKEIKNA</sequence>
<evidence type="ECO:0008006" key="3">
    <source>
        <dbReference type="Google" id="ProtNLM"/>
    </source>
</evidence>
<dbReference type="InterPro" id="IPR058292">
    <property type="entry name" value="DUF7986"/>
</dbReference>
<organism evidence="1 2">
    <name type="scientific">Metaclostridioides mangenotii</name>
    <dbReference type="NCBI Taxonomy" id="1540"/>
    <lineage>
        <taxon>Bacteria</taxon>
        <taxon>Bacillati</taxon>
        <taxon>Bacillota</taxon>
        <taxon>Clostridia</taxon>
        <taxon>Peptostreptococcales</taxon>
        <taxon>Peptostreptococcaceae</taxon>
        <taxon>Metaclostridioides</taxon>
    </lineage>
</organism>
<accession>A0ABS4EAM0</accession>
<dbReference type="Gene3D" id="3.10.450.50">
    <property type="match status" value="1"/>
</dbReference>
<dbReference type="SUPFAM" id="SSF103642">
    <property type="entry name" value="Sec-C motif"/>
    <property type="match status" value="1"/>
</dbReference>